<gene>
    <name evidence="1" type="ORF">QTN47_12870</name>
</gene>
<reference evidence="1 2" key="1">
    <citation type="submission" date="2023-07" db="EMBL/GenBank/DDBJ databases">
        <authorList>
            <person name="Lian W.-H."/>
        </authorList>
    </citation>
    <scope>NUCLEOTIDE SEQUENCE [LARGE SCALE GENOMIC DNA]</scope>
    <source>
        <strain evidence="1 2">SYSU DXS3180</strain>
    </source>
</reference>
<accession>A0ABV3ZIQ4</accession>
<comment type="caution">
    <text evidence="1">The sequence shown here is derived from an EMBL/GenBank/DDBJ whole genome shotgun (WGS) entry which is preliminary data.</text>
</comment>
<organism evidence="1 2">
    <name type="scientific">Danxiaibacter flavus</name>
    <dbReference type="NCBI Taxonomy" id="3049108"/>
    <lineage>
        <taxon>Bacteria</taxon>
        <taxon>Pseudomonadati</taxon>
        <taxon>Bacteroidota</taxon>
        <taxon>Chitinophagia</taxon>
        <taxon>Chitinophagales</taxon>
        <taxon>Chitinophagaceae</taxon>
        <taxon>Danxiaibacter</taxon>
    </lineage>
</organism>
<dbReference type="EMBL" id="JAULBC010000004">
    <property type="protein sequence ID" value="MEX6688398.1"/>
    <property type="molecule type" value="Genomic_DNA"/>
</dbReference>
<sequence length="41" mass="4569">MKIENSCPTDVIQAGTIENEGEWVNVRMSKCANVQMGEIEN</sequence>
<evidence type="ECO:0000313" key="2">
    <source>
        <dbReference type="Proteomes" id="UP001560573"/>
    </source>
</evidence>
<proteinExistence type="predicted"/>
<dbReference type="Proteomes" id="UP001560573">
    <property type="component" value="Unassembled WGS sequence"/>
</dbReference>
<evidence type="ECO:0000313" key="1">
    <source>
        <dbReference type="EMBL" id="MEX6688398.1"/>
    </source>
</evidence>
<dbReference type="RefSeq" id="WP_369329809.1">
    <property type="nucleotide sequence ID" value="NZ_JAULBC010000004.1"/>
</dbReference>
<protein>
    <submittedName>
        <fullName evidence="1">Uncharacterized protein</fullName>
    </submittedName>
</protein>
<name>A0ABV3ZIQ4_9BACT</name>
<keyword evidence="2" id="KW-1185">Reference proteome</keyword>